<dbReference type="InterPro" id="IPR051393">
    <property type="entry name" value="ABC_transporter_permease"/>
</dbReference>
<keyword evidence="10" id="KW-1185">Reference proteome</keyword>
<dbReference type="EMBL" id="SJPS01000004">
    <property type="protein sequence ID" value="TWU26114.1"/>
    <property type="molecule type" value="Genomic_DNA"/>
</dbReference>
<dbReference type="PROSITE" id="PS50928">
    <property type="entry name" value="ABC_TM1"/>
    <property type="match status" value="1"/>
</dbReference>
<dbReference type="PANTHER" id="PTHR30193:SF1">
    <property type="entry name" value="ABC TRANSPORTER PERMEASE PROTEIN YESP-RELATED"/>
    <property type="match status" value="1"/>
</dbReference>
<gene>
    <name evidence="9" type="primary">lacF</name>
    <name evidence="9" type="ORF">Pla144_33310</name>
</gene>
<dbReference type="InterPro" id="IPR000515">
    <property type="entry name" value="MetI-like"/>
</dbReference>
<evidence type="ECO:0000256" key="2">
    <source>
        <dbReference type="ARBA" id="ARBA00022448"/>
    </source>
</evidence>
<protein>
    <submittedName>
        <fullName evidence="9">Lactose transport system permease protein LacF</fullName>
    </submittedName>
</protein>
<comment type="caution">
    <text evidence="9">The sequence shown here is derived from an EMBL/GenBank/DDBJ whole genome shotgun (WGS) entry which is preliminary data.</text>
</comment>
<evidence type="ECO:0000256" key="3">
    <source>
        <dbReference type="ARBA" id="ARBA00022475"/>
    </source>
</evidence>
<dbReference type="SUPFAM" id="SSF161098">
    <property type="entry name" value="MetI-like"/>
    <property type="match status" value="1"/>
</dbReference>
<comment type="similarity">
    <text evidence="7">Belongs to the binding-protein-dependent transport system permease family.</text>
</comment>
<dbReference type="PANTHER" id="PTHR30193">
    <property type="entry name" value="ABC TRANSPORTER PERMEASE PROTEIN"/>
    <property type="match status" value="1"/>
</dbReference>
<dbReference type="Gene3D" id="1.10.3720.10">
    <property type="entry name" value="MetI-like"/>
    <property type="match status" value="1"/>
</dbReference>
<evidence type="ECO:0000259" key="8">
    <source>
        <dbReference type="PROSITE" id="PS50928"/>
    </source>
</evidence>
<feature type="domain" description="ABC transmembrane type-1" evidence="8">
    <location>
        <begin position="74"/>
        <end position="304"/>
    </location>
</feature>
<feature type="transmembrane region" description="Helical" evidence="7">
    <location>
        <begin position="283"/>
        <end position="305"/>
    </location>
</feature>
<accession>A0A5C6CRD9</accession>
<keyword evidence="3" id="KW-1003">Cell membrane</keyword>
<reference evidence="9 10" key="1">
    <citation type="submission" date="2019-02" db="EMBL/GenBank/DDBJ databases">
        <title>Deep-cultivation of Planctomycetes and their phenomic and genomic characterization uncovers novel biology.</title>
        <authorList>
            <person name="Wiegand S."/>
            <person name="Jogler M."/>
            <person name="Boedeker C."/>
            <person name="Pinto D."/>
            <person name="Vollmers J."/>
            <person name="Rivas-Marin E."/>
            <person name="Kohn T."/>
            <person name="Peeters S.H."/>
            <person name="Heuer A."/>
            <person name="Rast P."/>
            <person name="Oberbeckmann S."/>
            <person name="Bunk B."/>
            <person name="Jeske O."/>
            <person name="Meyerdierks A."/>
            <person name="Storesund J.E."/>
            <person name="Kallscheuer N."/>
            <person name="Luecker S."/>
            <person name="Lage O.M."/>
            <person name="Pohl T."/>
            <person name="Merkel B.J."/>
            <person name="Hornburger P."/>
            <person name="Mueller R.-W."/>
            <person name="Bruemmer F."/>
            <person name="Labrenz M."/>
            <person name="Spormann A.M."/>
            <person name="Op Den Camp H."/>
            <person name="Overmann J."/>
            <person name="Amann R."/>
            <person name="Jetten M.S.M."/>
            <person name="Mascher T."/>
            <person name="Medema M.H."/>
            <person name="Devos D.P."/>
            <person name="Kaster A.-K."/>
            <person name="Ovreas L."/>
            <person name="Rohde M."/>
            <person name="Galperin M.Y."/>
            <person name="Jogler C."/>
        </authorList>
    </citation>
    <scope>NUCLEOTIDE SEQUENCE [LARGE SCALE GENOMIC DNA]</scope>
    <source>
        <strain evidence="9 10">Pla144</strain>
    </source>
</reference>
<proteinExistence type="inferred from homology"/>
<evidence type="ECO:0000313" key="9">
    <source>
        <dbReference type="EMBL" id="TWU26114.1"/>
    </source>
</evidence>
<dbReference type="InterPro" id="IPR035906">
    <property type="entry name" value="MetI-like_sf"/>
</dbReference>
<feature type="transmembrane region" description="Helical" evidence="7">
    <location>
        <begin position="111"/>
        <end position="131"/>
    </location>
</feature>
<evidence type="ECO:0000313" key="10">
    <source>
        <dbReference type="Proteomes" id="UP000318437"/>
    </source>
</evidence>
<keyword evidence="4 7" id="KW-0812">Transmembrane</keyword>
<dbReference type="Proteomes" id="UP000318437">
    <property type="component" value="Unassembled WGS sequence"/>
</dbReference>
<dbReference type="Pfam" id="PF00528">
    <property type="entry name" value="BPD_transp_1"/>
    <property type="match status" value="1"/>
</dbReference>
<feature type="transmembrane region" description="Helical" evidence="7">
    <location>
        <begin position="12"/>
        <end position="40"/>
    </location>
</feature>
<evidence type="ECO:0000256" key="5">
    <source>
        <dbReference type="ARBA" id="ARBA00022989"/>
    </source>
</evidence>
<organism evidence="9 10">
    <name type="scientific">Bythopirellula polymerisocia</name>
    <dbReference type="NCBI Taxonomy" id="2528003"/>
    <lineage>
        <taxon>Bacteria</taxon>
        <taxon>Pseudomonadati</taxon>
        <taxon>Planctomycetota</taxon>
        <taxon>Planctomycetia</taxon>
        <taxon>Pirellulales</taxon>
        <taxon>Lacipirellulaceae</taxon>
        <taxon>Bythopirellula</taxon>
    </lineage>
</organism>
<feature type="transmembrane region" description="Helical" evidence="7">
    <location>
        <begin position="79"/>
        <end position="99"/>
    </location>
</feature>
<keyword evidence="2 7" id="KW-0813">Transport</keyword>
<keyword evidence="6 7" id="KW-0472">Membrane</keyword>
<dbReference type="GO" id="GO:0055085">
    <property type="term" value="P:transmembrane transport"/>
    <property type="evidence" value="ECO:0007669"/>
    <property type="project" value="InterPro"/>
</dbReference>
<sequence length="318" mass="35229">MNGNSSKSEMQAAYWMATPWLIGFTVLTVYPFLASLYWSFCRYDMLSAPKWVGLANYRRISTELFSGGTLAQAIFNTTYFAILSVSLSVVLGVLLAVMLSWEVRGRAVFRTICYLPSVVPIVAACVLWIVLLDPQQGMINEILLKLGIPAQGWFKSTSSAFWPPAWPEDHAGRIVGSKDGLVLMGVWGVGNLLVIYLAAIADIPPQLYEAAELDGAGRWRQFWHVTLPMLTPVIFFNVVVGLIHSVQAFTQIYIVSDGQGDPAGATLTLSLHLFLAAFKELDLGYASAVAWMLFVIILLITIWLFRTSHRWVHHQGGA</sequence>
<dbReference type="GO" id="GO:0005886">
    <property type="term" value="C:plasma membrane"/>
    <property type="evidence" value="ECO:0007669"/>
    <property type="project" value="UniProtKB-SubCell"/>
</dbReference>
<feature type="transmembrane region" description="Helical" evidence="7">
    <location>
        <begin position="181"/>
        <end position="201"/>
    </location>
</feature>
<dbReference type="CDD" id="cd06261">
    <property type="entry name" value="TM_PBP2"/>
    <property type="match status" value="1"/>
</dbReference>
<dbReference type="RefSeq" id="WP_231936384.1">
    <property type="nucleotide sequence ID" value="NZ_SJPS01000004.1"/>
</dbReference>
<name>A0A5C6CRD9_9BACT</name>
<evidence type="ECO:0000256" key="6">
    <source>
        <dbReference type="ARBA" id="ARBA00023136"/>
    </source>
</evidence>
<comment type="subcellular location">
    <subcellularLocation>
        <location evidence="1 7">Cell membrane</location>
        <topology evidence="1 7">Multi-pass membrane protein</topology>
    </subcellularLocation>
</comment>
<evidence type="ECO:0000256" key="7">
    <source>
        <dbReference type="RuleBase" id="RU363032"/>
    </source>
</evidence>
<dbReference type="AlphaFoldDB" id="A0A5C6CRD9"/>
<keyword evidence="5 7" id="KW-1133">Transmembrane helix</keyword>
<feature type="transmembrane region" description="Helical" evidence="7">
    <location>
        <begin position="222"/>
        <end position="243"/>
    </location>
</feature>
<evidence type="ECO:0000256" key="4">
    <source>
        <dbReference type="ARBA" id="ARBA00022692"/>
    </source>
</evidence>
<evidence type="ECO:0000256" key="1">
    <source>
        <dbReference type="ARBA" id="ARBA00004651"/>
    </source>
</evidence>